<keyword evidence="3" id="KW-1185">Reference proteome</keyword>
<feature type="chain" id="PRO_5012129299" description="Lipocalin-like domain-containing protein" evidence="1">
    <location>
        <begin position="20"/>
        <end position="134"/>
    </location>
</feature>
<accession>A0A255Z0U9</accession>
<organism evidence="2 3">
    <name type="scientific">Flavobacterium cyanobacteriorum</name>
    <dbReference type="NCBI Taxonomy" id="2022802"/>
    <lineage>
        <taxon>Bacteria</taxon>
        <taxon>Pseudomonadati</taxon>
        <taxon>Bacteroidota</taxon>
        <taxon>Flavobacteriia</taxon>
        <taxon>Flavobacteriales</taxon>
        <taxon>Flavobacteriaceae</taxon>
        <taxon>Flavobacterium</taxon>
    </lineage>
</organism>
<proteinExistence type="predicted"/>
<gene>
    <name evidence="2" type="ORF">CHU92_11245</name>
</gene>
<keyword evidence="1" id="KW-0732">Signal</keyword>
<evidence type="ECO:0000313" key="2">
    <source>
        <dbReference type="EMBL" id="OYQ35082.1"/>
    </source>
</evidence>
<comment type="caution">
    <text evidence="2">The sequence shown here is derived from an EMBL/GenBank/DDBJ whole genome shotgun (WGS) entry which is preliminary data.</text>
</comment>
<protein>
    <recommendedName>
        <fullName evidence="4">Lipocalin-like domain-containing protein</fullName>
    </recommendedName>
</protein>
<dbReference type="AlphaFoldDB" id="A0A255Z0U9"/>
<feature type="signal peptide" evidence="1">
    <location>
        <begin position="1"/>
        <end position="19"/>
    </location>
</feature>
<evidence type="ECO:0000256" key="1">
    <source>
        <dbReference type="SAM" id="SignalP"/>
    </source>
</evidence>
<dbReference type="PROSITE" id="PS51257">
    <property type="entry name" value="PROKAR_LIPOPROTEIN"/>
    <property type="match status" value="1"/>
</dbReference>
<name>A0A255Z0U9_9FLAO</name>
<evidence type="ECO:0000313" key="3">
    <source>
        <dbReference type="Proteomes" id="UP000216605"/>
    </source>
</evidence>
<sequence length="134" mass="14927">MKNLLFIFTFLLMSCSGSDDNSSTNNGNQNFFNPPSWIQGRWMGFADGINTGMGFKFTSDNWCVITGNSTYCWKEVMEAPGQTATATEQVSDTDYIVTITTSNTTNVYHFRKVSTTQIQILQASGLNPTYTKVN</sequence>
<dbReference type="EMBL" id="NOXV01000287">
    <property type="protein sequence ID" value="OYQ35082.1"/>
    <property type="molecule type" value="Genomic_DNA"/>
</dbReference>
<reference evidence="2 3" key="1">
    <citation type="submission" date="2017-07" db="EMBL/GenBank/DDBJ databases">
        <title>Flavobacterium cyanobacteriorum sp. nov., isolated from cyanobacterial aggregates in a eutrophic lake.</title>
        <authorList>
            <person name="Cai H."/>
        </authorList>
    </citation>
    <scope>NUCLEOTIDE SEQUENCE [LARGE SCALE GENOMIC DNA]</scope>
    <source>
        <strain evidence="2 3">TH021</strain>
    </source>
</reference>
<dbReference type="OrthoDB" id="1151192at2"/>
<dbReference type="Proteomes" id="UP000216605">
    <property type="component" value="Unassembled WGS sequence"/>
</dbReference>
<evidence type="ECO:0008006" key="4">
    <source>
        <dbReference type="Google" id="ProtNLM"/>
    </source>
</evidence>
<dbReference type="RefSeq" id="WP_094415610.1">
    <property type="nucleotide sequence ID" value="NZ_NOXV01000287.1"/>
</dbReference>